<dbReference type="EMBL" id="JMIB01000021">
    <property type="protein sequence ID" value="KDM91483.1"/>
    <property type="molecule type" value="Genomic_DNA"/>
</dbReference>
<keyword evidence="2" id="KW-1185">Reference proteome</keyword>
<gene>
    <name evidence="1" type="ORF">EA58_10680</name>
</gene>
<dbReference type="OrthoDB" id="5879561at2"/>
<protein>
    <submittedName>
        <fullName evidence="1">Uncharacterized protein</fullName>
    </submittedName>
</protein>
<dbReference type="Proteomes" id="UP000027192">
    <property type="component" value="Unassembled WGS sequence"/>
</dbReference>
<proteinExistence type="predicted"/>
<reference evidence="1 2" key="1">
    <citation type="submission" date="2014-04" db="EMBL/GenBank/DDBJ databases">
        <title>Draft genome sequence of Photobacterium halotolerans S2753: a solonamide, ngercheumicin and holomycin producer.</title>
        <authorList>
            <person name="Machado H.R."/>
            <person name="Gram L."/>
        </authorList>
    </citation>
    <scope>NUCLEOTIDE SEQUENCE [LARGE SCALE GENOMIC DNA]</scope>
    <source>
        <strain evidence="1 2">S2753</strain>
    </source>
</reference>
<dbReference type="RefSeq" id="WP_036752090.1">
    <property type="nucleotide sequence ID" value="NZ_JAGSGC010000006.1"/>
</dbReference>
<evidence type="ECO:0000313" key="1">
    <source>
        <dbReference type="EMBL" id="KDM91483.1"/>
    </source>
</evidence>
<dbReference type="AlphaFoldDB" id="A0A066RVR6"/>
<dbReference type="STRING" id="1654360.EA58_10680"/>
<accession>A0A066RVR6</accession>
<name>A0A066RVR6_9GAMM</name>
<evidence type="ECO:0000313" key="2">
    <source>
        <dbReference type="Proteomes" id="UP000027192"/>
    </source>
</evidence>
<sequence>MSFFYLEPEVAGELGAATSMDASVHPPVVSRFAYRFESWLGDAFLEAFPCFIATCALADTLVMNEFSGFTIEHVTVSSSDEFKALQPGMKLPDFVWLKITGIAGNDDFGLAADFRLVVSEHVLHVLKSFNLENADIEAF</sequence>
<organism evidence="1 2">
    <name type="scientific">Photobacterium galatheae</name>
    <dbReference type="NCBI Taxonomy" id="1654360"/>
    <lineage>
        <taxon>Bacteria</taxon>
        <taxon>Pseudomonadati</taxon>
        <taxon>Pseudomonadota</taxon>
        <taxon>Gammaproteobacteria</taxon>
        <taxon>Vibrionales</taxon>
        <taxon>Vibrionaceae</taxon>
        <taxon>Photobacterium</taxon>
    </lineage>
</organism>
<comment type="caution">
    <text evidence="1">The sequence shown here is derived from an EMBL/GenBank/DDBJ whole genome shotgun (WGS) entry which is preliminary data.</text>
</comment>